<dbReference type="Pfam" id="PF00005">
    <property type="entry name" value="ABC_tran"/>
    <property type="match status" value="1"/>
</dbReference>
<dbReference type="InterPro" id="IPR003593">
    <property type="entry name" value="AAA+_ATPase"/>
</dbReference>
<proteinExistence type="predicted"/>
<feature type="domain" description="ABC transporter" evidence="4">
    <location>
        <begin position="3"/>
        <end position="232"/>
    </location>
</feature>
<dbReference type="PANTHER" id="PTHR42788:SF13">
    <property type="entry name" value="ALIPHATIC SULFONATES IMPORT ATP-BINDING PROTEIN SSUB"/>
    <property type="match status" value="1"/>
</dbReference>
<evidence type="ECO:0000256" key="3">
    <source>
        <dbReference type="ARBA" id="ARBA00022840"/>
    </source>
</evidence>
<dbReference type="InterPro" id="IPR050166">
    <property type="entry name" value="ABC_transporter_ATP-bind"/>
</dbReference>
<evidence type="ECO:0000256" key="1">
    <source>
        <dbReference type="ARBA" id="ARBA00022448"/>
    </source>
</evidence>
<protein>
    <submittedName>
        <fullName evidence="5">ATP-binding cassette domain-containing protein</fullName>
    </submittedName>
</protein>
<comment type="caution">
    <text evidence="5">The sequence shown here is derived from an EMBL/GenBank/DDBJ whole genome shotgun (WGS) entry which is preliminary data.</text>
</comment>
<dbReference type="EMBL" id="DSVI01000004">
    <property type="protein sequence ID" value="HGT47131.1"/>
    <property type="molecule type" value="Genomic_DNA"/>
</dbReference>
<dbReference type="GO" id="GO:0005524">
    <property type="term" value="F:ATP binding"/>
    <property type="evidence" value="ECO:0007669"/>
    <property type="project" value="UniProtKB-KW"/>
</dbReference>
<dbReference type="AlphaFoldDB" id="A0A832CVU6"/>
<organism evidence="5">
    <name type="scientific">Ignavibacterium album</name>
    <dbReference type="NCBI Taxonomy" id="591197"/>
    <lineage>
        <taxon>Bacteria</taxon>
        <taxon>Pseudomonadati</taxon>
        <taxon>Ignavibacteriota</taxon>
        <taxon>Ignavibacteria</taxon>
        <taxon>Ignavibacteriales</taxon>
        <taxon>Ignavibacteriaceae</taxon>
        <taxon>Ignavibacterium</taxon>
    </lineage>
</organism>
<keyword evidence="2" id="KW-0547">Nucleotide-binding</keyword>
<evidence type="ECO:0000313" key="5">
    <source>
        <dbReference type="EMBL" id="HGT47131.1"/>
    </source>
</evidence>
<gene>
    <name evidence="5" type="ORF">ENS56_03780</name>
</gene>
<dbReference type="InterPro" id="IPR027417">
    <property type="entry name" value="P-loop_NTPase"/>
</dbReference>
<dbReference type="SMART" id="SM00382">
    <property type="entry name" value="AAA"/>
    <property type="match status" value="1"/>
</dbReference>
<dbReference type="InterPro" id="IPR003439">
    <property type="entry name" value="ABC_transporter-like_ATP-bd"/>
</dbReference>
<dbReference type="Gene3D" id="3.40.50.300">
    <property type="entry name" value="P-loop containing nucleotide triphosphate hydrolases"/>
    <property type="match status" value="1"/>
</dbReference>
<name>A0A832CVU6_9BACT</name>
<keyword evidence="1" id="KW-0813">Transport</keyword>
<dbReference type="PANTHER" id="PTHR42788">
    <property type="entry name" value="TAURINE IMPORT ATP-BINDING PROTEIN-RELATED"/>
    <property type="match status" value="1"/>
</dbReference>
<dbReference type="GO" id="GO:0016887">
    <property type="term" value="F:ATP hydrolysis activity"/>
    <property type="evidence" value="ECO:0007669"/>
    <property type="project" value="InterPro"/>
</dbReference>
<accession>A0A832CVU6</accession>
<evidence type="ECO:0000256" key="2">
    <source>
        <dbReference type="ARBA" id="ARBA00022741"/>
    </source>
</evidence>
<dbReference type="SUPFAM" id="SSF52540">
    <property type="entry name" value="P-loop containing nucleoside triphosphate hydrolases"/>
    <property type="match status" value="1"/>
</dbReference>
<evidence type="ECO:0000259" key="4">
    <source>
        <dbReference type="PROSITE" id="PS50893"/>
    </source>
</evidence>
<sequence>MIIKLSNISKSYFIADGITKKVINDLSLQLNFYDNKFIALVAPFGSGKTTLLKIISRLINYDSGKIIVNEEDLSNSNKRIVYIPSQSVSIPWLTVEDNIRFELSENISDEKLKFIISLIGLEGYEKHIPHKDSFGFRFRISLGRALASNSDLILIDEPFNKLDSITKEEIFSMIGNVVKNTEVKFLFATSNIIDAVFLSDEIVFISKEKYEVKEHIKIEEKFSTYKELLSSEKFAEIFSNIKSILTEDSGFQLKDFSV</sequence>
<dbReference type="PROSITE" id="PS50893">
    <property type="entry name" value="ABC_TRANSPORTER_2"/>
    <property type="match status" value="1"/>
</dbReference>
<reference evidence="5" key="1">
    <citation type="journal article" date="2020" name="mSystems">
        <title>Genome- and Community-Level Interaction Insights into Carbon Utilization and Element Cycling Functions of Hydrothermarchaeota in Hydrothermal Sediment.</title>
        <authorList>
            <person name="Zhou Z."/>
            <person name="Liu Y."/>
            <person name="Xu W."/>
            <person name="Pan J."/>
            <person name="Luo Z.H."/>
            <person name="Li M."/>
        </authorList>
    </citation>
    <scope>NUCLEOTIDE SEQUENCE [LARGE SCALE GENOMIC DNA]</scope>
    <source>
        <strain evidence="5">SpSt-500</strain>
    </source>
</reference>
<keyword evidence="3 5" id="KW-0067">ATP-binding</keyword>